<keyword evidence="4" id="KW-0808">Transferase</keyword>
<evidence type="ECO:0000313" key="4">
    <source>
        <dbReference type="EMBL" id="PWD99733.1"/>
    </source>
</evidence>
<feature type="domain" description="M23ase beta-sheet core" evidence="3">
    <location>
        <begin position="289"/>
        <end position="381"/>
    </location>
</feature>
<accession>A0A2U2B9L2</accession>
<evidence type="ECO:0000256" key="1">
    <source>
        <dbReference type="ARBA" id="ARBA00022729"/>
    </source>
</evidence>
<keyword evidence="4" id="KW-0418">Kinase</keyword>
<evidence type="ECO:0000256" key="2">
    <source>
        <dbReference type="SAM" id="Coils"/>
    </source>
</evidence>
<feature type="coiled-coil region" evidence="2">
    <location>
        <begin position="19"/>
        <end position="102"/>
    </location>
</feature>
<dbReference type="OrthoDB" id="9815884at2"/>
<feature type="coiled-coil region" evidence="2">
    <location>
        <begin position="160"/>
        <end position="247"/>
    </location>
</feature>
<keyword evidence="2" id="KW-0175">Coiled coil</keyword>
<gene>
    <name evidence="4" type="ORF">DDZ16_09830</name>
</gene>
<evidence type="ECO:0000313" key="5">
    <source>
        <dbReference type="Proteomes" id="UP000244956"/>
    </source>
</evidence>
<dbReference type="GO" id="GO:0016301">
    <property type="term" value="F:kinase activity"/>
    <property type="evidence" value="ECO:0007669"/>
    <property type="project" value="UniProtKB-KW"/>
</dbReference>
<dbReference type="PANTHER" id="PTHR21666">
    <property type="entry name" value="PEPTIDASE-RELATED"/>
    <property type="match status" value="1"/>
</dbReference>
<sequence length="387" mass="44887">MRKYIAKFIVLGYGIFLCLNVSGQSIEKLRDERESLLNEISETSRLIEEKKENRSDNLRELNLIDREIQSRVKLINNFKKEIDQLDNQIEVNQMLVNDLESDIYRIKKEYASLVRDSYKRKGELNQLMFLFSSGDFSKAYLKYRLFKEYSRYRQRQGEILIESQSKVQALVKEIQQQKSEKESVLGDIENEISRLQNNKNRKNRLVQRLKTEQQWLQKSLKEKQAAAAELENRIKELIASEKDVNINAAESSEFSDQRGKLTWPVEKGVIINPFGEHRHAVLKNVTIKNNGIDIQVSGKSNVFCVHPGKVSTVAAIPGLNKAVIVRHGKYLTVYGNLVDVFVTKGDIVASGQVIGKVYHDESEMQEILHFEIWEENTKLDPEQWLLR</sequence>
<dbReference type="Gene3D" id="6.10.250.3150">
    <property type="match status" value="1"/>
</dbReference>
<dbReference type="InterPro" id="IPR050570">
    <property type="entry name" value="Cell_wall_metabolism_enzyme"/>
</dbReference>
<dbReference type="InterPro" id="IPR016047">
    <property type="entry name" value="M23ase_b-sheet_dom"/>
</dbReference>
<protein>
    <submittedName>
        <fullName evidence="4">Sugar tyrosine-protein kinase</fullName>
    </submittedName>
</protein>
<evidence type="ECO:0000259" key="3">
    <source>
        <dbReference type="Pfam" id="PF01551"/>
    </source>
</evidence>
<dbReference type="Pfam" id="PF01551">
    <property type="entry name" value="Peptidase_M23"/>
    <property type="match status" value="1"/>
</dbReference>
<dbReference type="Proteomes" id="UP000244956">
    <property type="component" value="Unassembled WGS sequence"/>
</dbReference>
<name>A0A2U2B9L2_9BACT</name>
<dbReference type="PANTHER" id="PTHR21666:SF289">
    <property type="entry name" value="L-ALA--D-GLU ENDOPEPTIDASE"/>
    <property type="match status" value="1"/>
</dbReference>
<dbReference type="Gene3D" id="2.70.70.10">
    <property type="entry name" value="Glucose Permease (Domain IIA)"/>
    <property type="match status" value="1"/>
</dbReference>
<dbReference type="AlphaFoldDB" id="A0A2U2B9L2"/>
<reference evidence="4 5" key="1">
    <citation type="submission" date="2018-05" db="EMBL/GenBank/DDBJ databases">
        <title>Marinilabilia rubrum sp. nov., isolated from saltern sediment.</title>
        <authorList>
            <person name="Zhang R."/>
        </authorList>
    </citation>
    <scope>NUCLEOTIDE SEQUENCE [LARGE SCALE GENOMIC DNA]</scope>
    <source>
        <strain evidence="4 5">WTE16</strain>
    </source>
</reference>
<keyword evidence="5" id="KW-1185">Reference proteome</keyword>
<dbReference type="SUPFAM" id="SSF51261">
    <property type="entry name" value="Duplicated hybrid motif"/>
    <property type="match status" value="1"/>
</dbReference>
<dbReference type="GO" id="GO:0004222">
    <property type="term" value="F:metalloendopeptidase activity"/>
    <property type="evidence" value="ECO:0007669"/>
    <property type="project" value="TreeGrafter"/>
</dbReference>
<dbReference type="InterPro" id="IPR011055">
    <property type="entry name" value="Dup_hybrid_motif"/>
</dbReference>
<dbReference type="EMBL" id="QEWP01000006">
    <property type="protein sequence ID" value="PWD99733.1"/>
    <property type="molecule type" value="Genomic_DNA"/>
</dbReference>
<comment type="caution">
    <text evidence="4">The sequence shown here is derived from an EMBL/GenBank/DDBJ whole genome shotgun (WGS) entry which is preliminary data.</text>
</comment>
<keyword evidence="1" id="KW-0732">Signal</keyword>
<organism evidence="4 5">
    <name type="scientific">Marinilabilia rubra</name>
    <dbReference type="NCBI Taxonomy" id="2162893"/>
    <lineage>
        <taxon>Bacteria</taxon>
        <taxon>Pseudomonadati</taxon>
        <taxon>Bacteroidota</taxon>
        <taxon>Bacteroidia</taxon>
        <taxon>Marinilabiliales</taxon>
        <taxon>Marinilabiliaceae</taxon>
        <taxon>Marinilabilia</taxon>
    </lineage>
</organism>
<proteinExistence type="predicted"/>
<dbReference type="RefSeq" id="WP_109264272.1">
    <property type="nucleotide sequence ID" value="NZ_QEWP01000006.1"/>
</dbReference>
<dbReference type="CDD" id="cd12797">
    <property type="entry name" value="M23_peptidase"/>
    <property type="match status" value="1"/>
</dbReference>